<gene>
    <name evidence="1" type="ORF">HPB50_000009</name>
</gene>
<comment type="caution">
    <text evidence="1">The sequence shown here is derived from an EMBL/GenBank/DDBJ whole genome shotgun (WGS) entry which is preliminary data.</text>
</comment>
<name>A0ACB7RWZ3_HYAAI</name>
<dbReference type="EMBL" id="CM023486">
    <property type="protein sequence ID" value="KAH6927148.1"/>
    <property type="molecule type" value="Genomic_DNA"/>
</dbReference>
<organism evidence="1 2">
    <name type="scientific">Hyalomma asiaticum</name>
    <name type="common">Tick</name>
    <dbReference type="NCBI Taxonomy" id="266040"/>
    <lineage>
        <taxon>Eukaryota</taxon>
        <taxon>Metazoa</taxon>
        <taxon>Ecdysozoa</taxon>
        <taxon>Arthropoda</taxon>
        <taxon>Chelicerata</taxon>
        <taxon>Arachnida</taxon>
        <taxon>Acari</taxon>
        <taxon>Parasitiformes</taxon>
        <taxon>Ixodida</taxon>
        <taxon>Ixodoidea</taxon>
        <taxon>Ixodidae</taxon>
        <taxon>Hyalomminae</taxon>
        <taxon>Hyalomma</taxon>
    </lineage>
</organism>
<dbReference type="Proteomes" id="UP000821845">
    <property type="component" value="Chromosome 6"/>
</dbReference>
<sequence length="185" mass="20373">MPCLGQYGGPMFPYIGLGNVNGDLSVCTLITILVTNDVNASLLGTAIGWERKFIDTLKNFSNPNISVASISENSVEDELESQSNMFTVLLSYFVMFVYVSLALGRSFKTALVDFQGCSVTGARLIIIEVIPFFVLAVGVDNIFILIQGFQRDDGSEDEPIEDKVAHVLRLAAALPTLEHFCRQWR</sequence>
<reference evidence="1" key="1">
    <citation type="submission" date="2020-05" db="EMBL/GenBank/DDBJ databases">
        <title>Large-scale comparative analyses of tick genomes elucidate their genetic diversity and vector capacities.</title>
        <authorList>
            <person name="Jia N."/>
            <person name="Wang J."/>
            <person name="Shi W."/>
            <person name="Du L."/>
            <person name="Sun Y."/>
            <person name="Zhan W."/>
            <person name="Jiang J."/>
            <person name="Wang Q."/>
            <person name="Zhang B."/>
            <person name="Ji P."/>
            <person name="Sakyi L.B."/>
            <person name="Cui X."/>
            <person name="Yuan T."/>
            <person name="Jiang B."/>
            <person name="Yang W."/>
            <person name="Lam T.T.-Y."/>
            <person name="Chang Q."/>
            <person name="Ding S."/>
            <person name="Wang X."/>
            <person name="Zhu J."/>
            <person name="Ruan X."/>
            <person name="Zhao L."/>
            <person name="Wei J."/>
            <person name="Que T."/>
            <person name="Du C."/>
            <person name="Cheng J."/>
            <person name="Dai P."/>
            <person name="Han X."/>
            <person name="Huang E."/>
            <person name="Gao Y."/>
            <person name="Liu J."/>
            <person name="Shao H."/>
            <person name="Ye R."/>
            <person name="Li L."/>
            <person name="Wei W."/>
            <person name="Wang X."/>
            <person name="Wang C."/>
            <person name="Yang T."/>
            <person name="Huo Q."/>
            <person name="Li W."/>
            <person name="Guo W."/>
            <person name="Chen H."/>
            <person name="Zhou L."/>
            <person name="Ni X."/>
            <person name="Tian J."/>
            <person name="Zhou Y."/>
            <person name="Sheng Y."/>
            <person name="Liu T."/>
            <person name="Pan Y."/>
            <person name="Xia L."/>
            <person name="Li J."/>
            <person name="Zhao F."/>
            <person name="Cao W."/>
        </authorList>
    </citation>
    <scope>NUCLEOTIDE SEQUENCE</scope>
    <source>
        <strain evidence="1">Hyas-2018</strain>
    </source>
</reference>
<evidence type="ECO:0000313" key="1">
    <source>
        <dbReference type="EMBL" id="KAH6927148.1"/>
    </source>
</evidence>
<evidence type="ECO:0000313" key="2">
    <source>
        <dbReference type="Proteomes" id="UP000821845"/>
    </source>
</evidence>
<accession>A0ACB7RWZ3</accession>
<keyword evidence="2" id="KW-1185">Reference proteome</keyword>
<protein>
    <submittedName>
        <fullName evidence="1">Uncharacterized protein</fullName>
    </submittedName>
</protein>
<proteinExistence type="predicted"/>